<keyword evidence="3" id="KW-1185">Reference proteome</keyword>
<dbReference type="KEGG" id="paun:MJA45_09295"/>
<dbReference type="CDD" id="cd02440">
    <property type="entry name" value="AdoMet_MTases"/>
    <property type="match status" value="1"/>
</dbReference>
<sequence length="129" mass="14507">MERELDLEPELLAVLKSKMQLENMANLEVVEASMTDIPLKDNSIDIVIASLALHAVRPLSLSLAEIKRVLKPGGSILILEWEHKESPIGPPVEIRIGSEEMEQALQASGFIIEKRVFPTDYLYIFVARR</sequence>
<dbReference type="PANTHER" id="PTHR43591:SF24">
    <property type="entry name" value="2-METHOXY-6-POLYPRENYL-1,4-BENZOQUINOL METHYLASE, MITOCHONDRIAL"/>
    <property type="match status" value="1"/>
</dbReference>
<dbReference type="EMBL" id="CP130318">
    <property type="protein sequence ID" value="WNQ13198.1"/>
    <property type="molecule type" value="Genomic_DNA"/>
</dbReference>
<evidence type="ECO:0000259" key="1">
    <source>
        <dbReference type="Pfam" id="PF08241"/>
    </source>
</evidence>
<dbReference type="Pfam" id="PF08241">
    <property type="entry name" value="Methyltransf_11"/>
    <property type="match status" value="1"/>
</dbReference>
<dbReference type="Proteomes" id="UP001305702">
    <property type="component" value="Chromosome"/>
</dbReference>
<evidence type="ECO:0000313" key="3">
    <source>
        <dbReference type="Proteomes" id="UP001305702"/>
    </source>
</evidence>
<keyword evidence="2" id="KW-0489">Methyltransferase</keyword>
<evidence type="ECO:0000313" key="2">
    <source>
        <dbReference type="EMBL" id="WNQ13198.1"/>
    </source>
</evidence>
<dbReference type="GO" id="GO:0032259">
    <property type="term" value="P:methylation"/>
    <property type="evidence" value="ECO:0007669"/>
    <property type="project" value="UniProtKB-KW"/>
</dbReference>
<proteinExistence type="predicted"/>
<protein>
    <submittedName>
        <fullName evidence="2">Class I SAM-dependent methyltransferase</fullName>
    </submittedName>
</protein>
<accession>A0AA96RHB9</accession>
<keyword evidence="2" id="KW-0808">Transferase</keyword>
<dbReference type="RefSeq" id="WP_315606978.1">
    <property type="nucleotide sequence ID" value="NZ_CP130318.1"/>
</dbReference>
<dbReference type="InterPro" id="IPR013216">
    <property type="entry name" value="Methyltransf_11"/>
</dbReference>
<name>A0AA96RHB9_9BACL</name>
<feature type="domain" description="Methyltransferase type 11" evidence="1">
    <location>
        <begin position="5"/>
        <end position="78"/>
    </location>
</feature>
<reference evidence="2 3" key="1">
    <citation type="submission" date="2022-02" db="EMBL/GenBank/DDBJ databases">
        <title>Paenibacillus sp. MBLB1776 Whole Genome Shotgun Sequencing.</title>
        <authorList>
            <person name="Hwang C.Y."/>
            <person name="Cho E.-S."/>
            <person name="Seo M.-J."/>
        </authorList>
    </citation>
    <scope>NUCLEOTIDE SEQUENCE [LARGE SCALE GENOMIC DNA]</scope>
    <source>
        <strain evidence="2 3">MBLB1776</strain>
    </source>
</reference>
<dbReference type="SUPFAM" id="SSF53335">
    <property type="entry name" value="S-adenosyl-L-methionine-dependent methyltransferases"/>
    <property type="match status" value="1"/>
</dbReference>
<dbReference type="AlphaFoldDB" id="A0AA96RHB9"/>
<dbReference type="Gene3D" id="3.40.50.150">
    <property type="entry name" value="Vaccinia Virus protein VP39"/>
    <property type="match status" value="1"/>
</dbReference>
<dbReference type="PANTHER" id="PTHR43591">
    <property type="entry name" value="METHYLTRANSFERASE"/>
    <property type="match status" value="1"/>
</dbReference>
<dbReference type="GO" id="GO:0008757">
    <property type="term" value="F:S-adenosylmethionine-dependent methyltransferase activity"/>
    <property type="evidence" value="ECO:0007669"/>
    <property type="project" value="InterPro"/>
</dbReference>
<gene>
    <name evidence="2" type="ORF">MJA45_09295</name>
</gene>
<dbReference type="InterPro" id="IPR029063">
    <property type="entry name" value="SAM-dependent_MTases_sf"/>
</dbReference>
<organism evidence="2 3">
    <name type="scientific">Paenibacillus aurantius</name>
    <dbReference type="NCBI Taxonomy" id="2918900"/>
    <lineage>
        <taxon>Bacteria</taxon>
        <taxon>Bacillati</taxon>
        <taxon>Bacillota</taxon>
        <taxon>Bacilli</taxon>
        <taxon>Bacillales</taxon>
        <taxon>Paenibacillaceae</taxon>
        <taxon>Paenibacillus</taxon>
    </lineage>
</organism>